<dbReference type="EMBL" id="BNJF01000001">
    <property type="protein sequence ID" value="GHO45302.1"/>
    <property type="molecule type" value="Genomic_DNA"/>
</dbReference>
<evidence type="ECO:0000313" key="2">
    <source>
        <dbReference type="EMBL" id="GHO45302.1"/>
    </source>
</evidence>
<keyword evidence="3" id="KW-1185">Reference proteome</keyword>
<name>A0A8J3HWC9_9CHLR</name>
<dbReference type="AlphaFoldDB" id="A0A8J3HWC9"/>
<organism evidence="2 3">
    <name type="scientific">Ktedonospora formicarum</name>
    <dbReference type="NCBI Taxonomy" id="2778364"/>
    <lineage>
        <taxon>Bacteria</taxon>
        <taxon>Bacillati</taxon>
        <taxon>Chloroflexota</taxon>
        <taxon>Ktedonobacteria</taxon>
        <taxon>Ktedonobacterales</taxon>
        <taxon>Ktedonobacteraceae</taxon>
        <taxon>Ktedonospora</taxon>
    </lineage>
</organism>
<gene>
    <name evidence="2" type="ORF">KSX_34650</name>
</gene>
<accession>A0A8J3HWC9</accession>
<feature type="region of interest" description="Disordered" evidence="1">
    <location>
        <begin position="1"/>
        <end position="21"/>
    </location>
</feature>
<dbReference type="Proteomes" id="UP000612362">
    <property type="component" value="Unassembled WGS sequence"/>
</dbReference>
<protein>
    <submittedName>
        <fullName evidence="2">Uncharacterized protein</fullName>
    </submittedName>
</protein>
<comment type="caution">
    <text evidence="2">The sequence shown here is derived from an EMBL/GenBank/DDBJ whole genome shotgun (WGS) entry which is preliminary data.</text>
</comment>
<proteinExistence type="predicted"/>
<evidence type="ECO:0000313" key="3">
    <source>
        <dbReference type="Proteomes" id="UP000612362"/>
    </source>
</evidence>
<reference evidence="2" key="1">
    <citation type="submission" date="2020-10" db="EMBL/GenBank/DDBJ databases">
        <title>Taxonomic study of unclassified bacteria belonging to the class Ktedonobacteria.</title>
        <authorList>
            <person name="Yabe S."/>
            <person name="Wang C.M."/>
            <person name="Zheng Y."/>
            <person name="Sakai Y."/>
            <person name="Cavaletti L."/>
            <person name="Monciardini P."/>
            <person name="Donadio S."/>
        </authorList>
    </citation>
    <scope>NUCLEOTIDE SEQUENCE</scope>
    <source>
        <strain evidence="2">SOSP1-1</strain>
    </source>
</reference>
<dbReference type="RefSeq" id="WP_220194648.1">
    <property type="nucleotide sequence ID" value="NZ_BNJF01000001.1"/>
</dbReference>
<evidence type="ECO:0000256" key="1">
    <source>
        <dbReference type="SAM" id="MobiDB-lite"/>
    </source>
</evidence>
<sequence length="176" mass="20414">MYPEDEAFEAQDNETGSDELLSEDDLRLPEGANILVRVHAVRAWLTRRKQDANLAFGQAALELQTLMQEAPEETRPRRRRARSTDPLARILTEQEKLQTEQSRVEAYEEAAELFEDYLTHNTGSDRVLVEYYLAIENILFTQDEVEEEATTQQHARKQAFEDVLHRLERVTAPELD</sequence>